<dbReference type="Proteomes" id="UP000503349">
    <property type="component" value="Chromosome 15"/>
</dbReference>
<name>A0A6G1QD21_CHAAH</name>
<dbReference type="EMBL" id="CM015726">
    <property type="protein sequence ID" value="KAF3700158.1"/>
    <property type="molecule type" value="Genomic_DNA"/>
</dbReference>
<organism evidence="1 2">
    <name type="scientific">Channa argus</name>
    <name type="common">Northern snakehead</name>
    <name type="synonym">Ophicephalus argus</name>
    <dbReference type="NCBI Taxonomy" id="215402"/>
    <lineage>
        <taxon>Eukaryota</taxon>
        <taxon>Metazoa</taxon>
        <taxon>Chordata</taxon>
        <taxon>Craniata</taxon>
        <taxon>Vertebrata</taxon>
        <taxon>Euteleostomi</taxon>
        <taxon>Actinopterygii</taxon>
        <taxon>Neopterygii</taxon>
        <taxon>Teleostei</taxon>
        <taxon>Neoteleostei</taxon>
        <taxon>Acanthomorphata</taxon>
        <taxon>Anabantaria</taxon>
        <taxon>Anabantiformes</taxon>
        <taxon>Channoidei</taxon>
        <taxon>Channidae</taxon>
        <taxon>Channa</taxon>
    </lineage>
</organism>
<gene>
    <name evidence="1" type="ORF">EXN66_Car015845</name>
</gene>
<keyword evidence="2" id="KW-1185">Reference proteome</keyword>
<evidence type="ECO:0000313" key="2">
    <source>
        <dbReference type="Proteomes" id="UP000503349"/>
    </source>
</evidence>
<evidence type="ECO:0000313" key="1">
    <source>
        <dbReference type="EMBL" id="KAF3700158.1"/>
    </source>
</evidence>
<reference evidence="2" key="2">
    <citation type="submission" date="2019-02" db="EMBL/GenBank/DDBJ databases">
        <title>Opniocepnalus argus Var Kimnra genome.</title>
        <authorList>
            <person name="Zhou C."/>
            <person name="Xiao S."/>
        </authorList>
    </citation>
    <scope>NUCLEOTIDE SEQUENCE [LARGE SCALE GENOMIC DNA]</scope>
</reference>
<proteinExistence type="predicted"/>
<sequence length="66" mass="7435">MFTAPQQPKQGQNNYNTKNNFHPHFLCCNKTSVSFDCGLSEPREVGQIIVSERTLSLLMVCGVRYG</sequence>
<reference evidence="1 2" key="1">
    <citation type="submission" date="2019-02" db="EMBL/GenBank/DDBJ databases">
        <title>Opniocepnalus argus genome.</title>
        <authorList>
            <person name="Zhou C."/>
            <person name="Xiao S."/>
        </authorList>
    </citation>
    <scope>NUCLEOTIDE SEQUENCE [LARGE SCALE GENOMIC DNA]</scope>
    <source>
        <strain evidence="1">OARG1902GOOAL</strain>
        <tissue evidence="1">Muscle</tissue>
    </source>
</reference>
<accession>A0A6G1QD21</accession>
<protein>
    <submittedName>
        <fullName evidence="1">Uncharacterized protein</fullName>
    </submittedName>
</protein>
<dbReference type="AlphaFoldDB" id="A0A6G1QD21"/>